<dbReference type="GO" id="GO:0016491">
    <property type="term" value="F:oxidoreductase activity"/>
    <property type="evidence" value="ECO:0007669"/>
    <property type="project" value="InterPro"/>
</dbReference>
<keyword evidence="1" id="KW-0479">Metal-binding</keyword>
<dbReference type="PRINTS" id="PR00092">
    <property type="entry name" value="TYROSINASE"/>
</dbReference>
<evidence type="ECO:0000313" key="6">
    <source>
        <dbReference type="Proteomes" id="UP001302745"/>
    </source>
</evidence>
<comment type="caution">
    <text evidence="5">The sequence shown here is derived from an EMBL/GenBank/DDBJ whole genome shotgun (WGS) entry which is preliminary data.</text>
</comment>
<sequence length="363" mass="40270">MKFTTCAQVLSAAVMATSASVRIHEKRGGVQHGSSHEHKIKAISWDEAVQIMQEGASGSDGKKVPSLTNTDEAQRGPSCTDKVRVEWNNMADDDKLSYVQSVKCLMEATPLGVWANATSIWDEMTWVHDQLSERIHGVDSFLPWHRYYLYMLKTLLEEHCAYTGPMPWWRETDYTGNFAGSGVFTPEYFGALPPLSDTGEGTCITDGAFANTTVLVGPDGPTCLSRGETKQTTDETTIATLNLCHGDANTEYTQHRRCVEQTIHATMHEGIGPTMWLLATSPGDPLFFLHHGFVDWQWKRWQDVSSIRSTSISGCAEYSEDGSPCIPLTRDTVLTTMGLVPDMTVGDVLDTENSILCYTYDEF</sequence>
<dbReference type="InterPro" id="IPR008922">
    <property type="entry name" value="Di-copper_centre_dom_sf"/>
</dbReference>
<evidence type="ECO:0000256" key="2">
    <source>
        <dbReference type="ARBA" id="ARBA00023008"/>
    </source>
</evidence>
<dbReference type="PROSITE" id="PS00498">
    <property type="entry name" value="TYROSINASE_2"/>
    <property type="match status" value="1"/>
</dbReference>
<organism evidence="5 6">
    <name type="scientific">Chaetomidium leptoderma</name>
    <dbReference type="NCBI Taxonomy" id="669021"/>
    <lineage>
        <taxon>Eukaryota</taxon>
        <taxon>Fungi</taxon>
        <taxon>Dikarya</taxon>
        <taxon>Ascomycota</taxon>
        <taxon>Pezizomycotina</taxon>
        <taxon>Sordariomycetes</taxon>
        <taxon>Sordariomycetidae</taxon>
        <taxon>Sordariales</taxon>
        <taxon>Chaetomiaceae</taxon>
        <taxon>Chaetomidium</taxon>
    </lineage>
</organism>
<evidence type="ECO:0000256" key="1">
    <source>
        <dbReference type="ARBA" id="ARBA00022723"/>
    </source>
</evidence>
<dbReference type="PANTHER" id="PTHR11474">
    <property type="entry name" value="TYROSINASE FAMILY MEMBER"/>
    <property type="match status" value="1"/>
</dbReference>
<feature type="region of interest" description="Disordered" evidence="3">
    <location>
        <begin position="55"/>
        <end position="78"/>
    </location>
</feature>
<evidence type="ECO:0000256" key="3">
    <source>
        <dbReference type="SAM" id="MobiDB-lite"/>
    </source>
</evidence>
<dbReference type="PANTHER" id="PTHR11474:SF126">
    <property type="entry name" value="TYROSINASE-LIKE PROTEIN TYR-1-RELATED"/>
    <property type="match status" value="1"/>
</dbReference>
<dbReference type="InterPro" id="IPR050316">
    <property type="entry name" value="Tyrosinase/Hemocyanin"/>
</dbReference>
<dbReference type="AlphaFoldDB" id="A0AAN6VRT4"/>
<protein>
    <recommendedName>
        <fullName evidence="4">Tyrosinase copper-binding domain-containing protein</fullName>
    </recommendedName>
</protein>
<evidence type="ECO:0000259" key="4">
    <source>
        <dbReference type="PROSITE" id="PS00498"/>
    </source>
</evidence>
<evidence type="ECO:0000313" key="5">
    <source>
        <dbReference type="EMBL" id="KAK4156124.1"/>
    </source>
</evidence>
<name>A0AAN6VRT4_9PEZI</name>
<reference evidence="5" key="2">
    <citation type="submission" date="2023-05" db="EMBL/GenBank/DDBJ databases">
        <authorList>
            <consortium name="Lawrence Berkeley National Laboratory"/>
            <person name="Steindorff A."/>
            <person name="Hensen N."/>
            <person name="Bonometti L."/>
            <person name="Westerberg I."/>
            <person name="Brannstrom I.O."/>
            <person name="Guillou S."/>
            <person name="Cros-Aarteil S."/>
            <person name="Calhoun S."/>
            <person name="Haridas S."/>
            <person name="Kuo A."/>
            <person name="Mondo S."/>
            <person name="Pangilinan J."/>
            <person name="Riley R."/>
            <person name="Labutti K."/>
            <person name="Andreopoulos B."/>
            <person name="Lipzen A."/>
            <person name="Chen C."/>
            <person name="Yanf M."/>
            <person name="Daum C."/>
            <person name="Ng V."/>
            <person name="Clum A."/>
            <person name="Ohm R."/>
            <person name="Martin F."/>
            <person name="Silar P."/>
            <person name="Natvig D."/>
            <person name="Lalanne C."/>
            <person name="Gautier V."/>
            <person name="Ament-Velasquez S.L."/>
            <person name="Kruys A."/>
            <person name="Hutchinson M.I."/>
            <person name="Powell A.J."/>
            <person name="Barry K."/>
            <person name="Miller A.N."/>
            <person name="Grigoriev I.V."/>
            <person name="Debuchy R."/>
            <person name="Gladieux P."/>
            <person name="Thoren M.H."/>
            <person name="Johannesson H."/>
        </authorList>
    </citation>
    <scope>NUCLEOTIDE SEQUENCE</scope>
    <source>
        <strain evidence="5">CBS 538.74</strain>
    </source>
</reference>
<proteinExistence type="predicted"/>
<reference evidence="5" key="1">
    <citation type="journal article" date="2023" name="Mol. Phylogenet. Evol.">
        <title>Genome-scale phylogeny and comparative genomics of the fungal order Sordariales.</title>
        <authorList>
            <person name="Hensen N."/>
            <person name="Bonometti L."/>
            <person name="Westerberg I."/>
            <person name="Brannstrom I.O."/>
            <person name="Guillou S."/>
            <person name="Cros-Aarteil S."/>
            <person name="Calhoun S."/>
            <person name="Haridas S."/>
            <person name="Kuo A."/>
            <person name="Mondo S."/>
            <person name="Pangilinan J."/>
            <person name="Riley R."/>
            <person name="LaButti K."/>
            <person name="Andreopoulos B."/>
            <person name="Lipzen A."/>
            <person name="Chen C."/>
            <person name="Yan M."/>
            <person name="Daum C."/>
            <person name="Ng V."/>
            <person name="Clum A."/>
            <person name="Steindorff A."/>
            <person name="Ohm R.A."/>
            <person name="Martin F."/>
            <person name="Silar P."/>
            <person name="Natvig D.O."/>
            <person name="Lalanne C."/>
            <person name="Gautier V."/>
            <person name="Ament-Velasquez S.L."/>
            <person name="Kruys A."/>
            <person name="Hutchinson M.I."/>
            <person name="Powell A.J."/>
            <person name="Barry K."/>
            <person name="Miller A.N."/>
            <person name="Grigoriev I.V."/>
            <person name="Debuchy R."/>
            <person name="Gladieux P."/>
            <person name="Hiltunen Thoren M."/>
            <person name="Johannesson H."/>
        </authorList>
    </citation>
    <scope>NUCLEOTIDE SEQUENCE</scope>
    <source>
        <strain evidence="5">CBS 538.74</strain>
    </source>
</reference>
<gene>
    <name evidence="5" type="ORF">C8A00DRAFT_31054</name>
</gene>
<feature type="domain" description="Tyrosinase copper-binding" evidence="4">
    <location>
        <begin position="284"/>
        <end position="295"/>
    </location>
</feature>
<dbReference type="InterPro" id="IPR002227">
    <property type="entry name" value="Tyrosinase_Cu-bd"/>
</dbReference>
<keyword evidence="6" id="KW-1185">Reference proteome</keyword>
<dbReference type="EMBL" id="MU856874">
    <property type="protein sequence ID" value="KAK4156124.1"/>
    <property type="molecule type" value="Genomic_DNA"/>
</dbReference>
<dbReference type="Proteomes" id="UP001302745">
    <property type="component" value="Unassembled WGS sequence"/>
</dbReference>
<dbReference type="SUPFAM" id="SSF48056">
    <property type="entry name" value="Di-copper centre-containing domain"/>
    <property type="match status" value="1"/>
</dbReference>
<keyword evidence="2" id="KW-0186">Copper</keyword>
<dbReference type="Gene3D" id="1.10.1280.10">
    <property type="entry name" value="Di-copper center containing domain from catechol oxidase"/>
    <property type="match status" value="1"/>
</dbReference>
<accession>A0AAN6VRT4</accession>
<dbReference type="GO" id="GO:0046872">
    <property type="term" value="F:metal ion binding"/>
    <property type="evidence" value="ECO:0007669"/>
    <property type="project" value="UniProtKB-KW"/>
</dbReference>
<dbReference type="Pfam" id="PF00264">
    <property type="entry name" value="Tyrosinase"/>
    <property type="match status" value="1"/>
</dbReference>